<dbReference type="Pfam" id="PF14252">
    <property type="entry name" value="DUF4347"/>
    <property type="match status" value="1"/>
</dbReference>
<dbReference type="Proteomes" id="UP000660381">
    <property type="component" value="Unassembled WGS sequence"/>
</dbReference>
<reference evidence="2 3" key="1">
    <citation type="journal article" date="2020" name="ISME J.">
        <title>Comparative genomics reveals insights into cyanobacterial evolution and habitat adaptation.</title>
        <authorList>
            <person name="Chen M.Y."/>
            <person name="Teng W.K."/>
            <person name="Zhao L."/>
            <person name="Hu C.X."/>
            <person name="Zhou Y.K."/>
            <person name="Han B.P."/>
            <person name="Song L.R."/>
            <person name="Shu W.S."/>
        </authorList>
    </citation>
    <scope>NUCLEOTIDE SEQUENCE [LARGE SCALE GENOMIC DNA]</scope>
    <source>
        <strain evidence="2 3">FACHB-362</strain>
    </source>
</reference>
<dbReference type="InterPro" id="IPR025592">
    <property type="entry name" value="DUF4347"/>
</dbReference>
<organism evidence="2 3">
    <name type="scientific">Anabaena catenula FACHB-362</name>
    <dbReference type="NCBI Taxonomy" id="2692877"/>
    <lineage>
        <taxon>Bacteria</taxon>
        <taxon>Bacillati</taxon>
        <taxon>Cyanobacteriota</taxon>
        <taxon>Cyanophyceae</taxon>
        <taxon>Nostocales</taxon>
        <taxon>Nostocaceae</taxon>
        <taxon>Anabaena</taxon>
    </lineage>
</organism>
<dbReference type="InterPro" id="IPR011050">
    <property type="entry name" value="Pectin_lyase_fold/virulence"/>
</dbReference>
<evidence type="ECO:0000259" key="1">
    <source>
        <dbReference type="Pfam" id="PF14252"/>
    </source>
</evidence>
<evidence type="ECO:0000313" key="3">
    <source>
        <dbReference type="Proteomes" id="UP000660381"/>
    </source>
</evidence>
<gene>
    <name evidence="2" type="ORF">H6G68_24810</name>
</gene>
<sequence>MKNTINSTNLISSVPLSQTLVFIDSSVDDYEFLVNGVTLGVEVRVIASHKNGIEQITTQLQNFVDEGGLVDEIHILSHGNPGCIYLGSTVLNADTLEQYHHELQQWQKLLNKQANIFLYGCKIAADSGQYFVENLAKLTHANITAATKFIGNIAGVINWNLDFSTGEIQGNAPFSAAVMANYPGILATITVTSNADSGAGSLRQAIANAAAGDTITFASSLANQTITLTSGQLTINKNLTIDGGAVTNLKISGNNASRVFAVTPNAIYQPSNVVFRNIIIANGRVNGTDESAAGGGIRTFDASTILVENCQLNNNYAGYGGGAIFSGFKGNTTVINSKFDGNIGAGVNTERGGGAIATKNGGSLTVKDSEFTNNKGTTGGAINSLLQTLTVENSIFKNNDTLAGATIIPNPGSGWGYGGAIFTDGANASGPNFDYGMTGGTITIRNSQFDGNTGAGQGGALFLYAYYSDQINIENTTIANNKVVKNGRGDAFGGGVRIGINLGRYADQPTLEGGFSIKNSTIYNNTALKEGGGLWVGEDSKGSIINSTFSGNKADDGSGNGFGGAITFENRGNPVSVTNTTIAYNHAGFQGGAFWGGGNNITLKNTIVGYSTAGNIWGVKINTGSQFSDGGSNIQWPPKHPNDFSDMNITGSPSLIIADPQLDPALKDNGGGILTHALLTSSPAINTGTTTTVTTDARGLNRDSNPDIGAFEFSASVGSNAAVIITPSGGSTNVTEGGTTDSYAVVLNSQPTVNVTIALNTGTQLITNVTQLVFTPQNWNVAQTVTVTAVDDTLVEGYHSATIQHTVSSGDTKYNAIGVSPVIVTMTDNDPGVMITQSGGSSYVTEGGGTDSYVVVLSTQPTADVTVAINKGTQLTTNVTQLVFTSQNWNVAQTVTVTAVNDNVAEGYQNTTIQHTATSTDSKYNGIAISSVNVGITDNDPGVIITQSGGSTYVTEGGVTDSYAVVLKSQPTGNVTIAINKGTQLTTNVTQLVFTSQNWNVAQTVTVTAVNDNVAEGYQNTTIQHTATSTDSKYNGIAISSVNVGITDNDPGVIITQSGGSTYVTEGGGTDSYSVVLNAQPTGNVTVAINKGTQLTTNVTQLVFTSQNWNVAQTVTVTAVNDNVAEGYQNTTIQHTATSTDSKYNGIAVSAVNVGITDNDIAGVNITQSGGSTYVTEGGATDSYAVVLKSQPTGNVTIAINKGTQLTTNVIQLVF</sequence>
<accession>A0ABR8JC71</accession>
<dbReference type="EMBL" id="JACJTQ010000067">
    <property type="protein sequence ID" value="MBD2694917.1"/>
    <property type="molecule type" value="Genomic_DNA"/>
</dbReference>
<dbReference type="InterPro" id="IPR012334">
    <property type="entry name" value="Pectin_lyas_fold"/>
</dbReference>
<dbReference type="InterPro" id="IPR006626">
    <property type="entry name" value="PbH1"/>
</dbReference>
<feature type="non-terminal residue" evidence="2">
    <location>
        <position position="1215"/>
    </location>
</feature>
<dbReference type="SUPFAM" id="SSF51126">
    <property type="entry name" value="Pectin lyase-like"/>
    <property type="match status" value="2"/>
</dbReference>
<evidence type="ECO:0000313" key="2">
    <source>
        <dbReference type="EMBL" id="MBD2694917.1"/>
    </source>
</evidence>
<feature type="domain" description="DUF4347" evidence="1">
    <location>
        <begin position="20"/>
        <end position="186"/>
    </location>
</feature>
<dbReference type="RefSeq" id="WP_190909035.1">
    <property type="nucleotide sequence ID" value="NZ_JACJTQ010000067.1"/>
</dbReference>
<dbReference type="Gene3D" id="2.160.20.10">
    <property type="entry name" value="Single-stranded right-handed beta-helix, Pectin lyase-like"/>
    <property type="match status" value="2"/>
</dbReference>
<name>A0ABR8JC71_9NOST</name>
<proteinExistence type="predicted"/>
<dbReference type="InterPro" id="IPR059226">
    <property type="entry name" value="Choice_anch_Q_dom"/>
</dbReference>
<comment type="caution">
    <text evidence="2">The sequence shown here is derived from an EMBL/GenBank/DDBJ whole genome shotgun (WGS) entry which is preliminary data.</text>
</comment>
<keyword evidence="3" id="KW-1185">Reference proteome</keyword>
<protein>
    <submittedName>
        <fullName evidence="2">DUF4347 domain-containing protein</fullName>
    </submittedName>
</protein>
<dbReference type="NCBIfam" id="NF041518">
    <property type="entry name" value="choice_anch_Q"/>
    <property type="match status" value="1"/>
</dbReference>
<dbReference type="SMART" id="SM00710">
    <property type="entry name" value="PbH1"/>
    <property type="match status" value="11"/>
</dbReference>